<keyword evidence="4" id="KW-1185">Reference proteome</keyword>
<dbReference type="RefSeq" id="WP_046790272.1">
    <property type="nucleotide sequence ID" value="NZ_CP011366.1"/>
</dbReference>
<dbReference type="AlphaFoldDB" id="A0A0F7HLG7"/>
<protein>
    <submittedName>
        <fullName evidence="2 3">Membrane protein</fullName>
    </submittedName>
</protein>
<evidence type="ECO:0000256" key="1">
    <source>
        <dbReference type="SAM" id="Phobius"/>
    </source>
</evidence>
<keyword evidence="1" id="KW-0812">Transmembrane</keyword>
<keyword evidence="1" id="KW-0472">Membrane</keyword>
<dbReference type="Pfam" id="PF07187">
    <property type="entry name" value="DUF1405"/>
    <property type="match status" value="1"/>
</dbReference>
<evidence type="ECO:0000313" key="3">
    <source>
        <dbReference type="EMBL" id="SFK60286.1"/>
    </source>
</evidence>
<evidence type="ECO:0000313" key="2">
    <source>
        <dbReference type="EMBL" id="AKG74087.1"/>
    </source>
</evidence>
<evidence type="ECO:0000313" key="4">
    <source>
        <dbReference type="Proteomes" id="UP000034029"/>
    </source>
</evidence>
<dbReference type="Proteomes" id="UP000183090">
    <property type="component" value="Unassembled WGS sequence"/>
</dbReference>
<feature type="transmembrane region" description="Helical" evidence="1">
    <location>
        <begin position="134"/>
        <end position="154"/>
    </location>
</feature>
<dbReference type="PANTHER" id="PTHR40042:SF1">
    <property type="entry name" value="DUF1405 DOMAIN-CONTAINING PROTEIN"/>
    <property type="match status" value="1"/>
</dbReference>
<feature type="transmembrane region" description="Helical" evidence="1">
    <location>
        <begin position="75"/>
        <end position="95"/>
    </location>
</feature>
<dbReference type="EMBL" id="FOTB01000001">
    <property type="protein sequence ID" value="SFK60286.1"/>
    <property type="molecule type" value="Genomic_DNA"/>
</dbReference>
<evidence type="ECO:0000313" key="5">
    <source>
        <dbReference type="Proteomes" id="UP000183090"/>
    </source>
</evidence>
<sequence length="191" mass="22273">METVIRLMHNRIFLIILLISNFIGTLYGYWWYGGQLAQTEWYFYPFVPDSPTATLFLSILIVLILAGRKWGLIDALAFTTLIKYGVWAVVMNLLTFMETGFISWIGLMLIASHGIMAVQAILFLPHLEIKMSHFYITAVWLFHNDIIDYVYGQYPVYGQLSQYAEHIGYFAFWLSVFVLMMLYRLVPKLND</sequence>
<reference evidence="4" key="2">
    <citation type="submission" date="2015-04" db="EMBL/GenBank/DDBJ databases">
        <title>Complete genome sequence of Salinicoccus halodurans strain H3B36, isolated from the Qaidam basin of China.</title>
        <authorList>
            <person name="Ma Y."/>
            <person name="Jiang K."/>
            <person name="Xue Y."/>
        </authorList>
    </citation>
    <scope>NUCLEOTIDE SEQUENCE [LARGE SCALE GENOMIC DNA]</scope>
    <source>
        <strain evidence="4">H3B36</strain>
    </source>
</reference>
<feature type="transmembrane region" description="Helical" evidence="1">
    <location>
        <begin position="12"/>
        <end position="32"/>
    </location>
</feature>
<feature type="transmembrane region" description="Helical" evidence="1">
    <location>
        <begin position="166"/>
        <end position="186"/>
    </location>
</feature>
<reference evidence="3 5" key="3">
    <citation type="submission" date="2016-10" db="EMBL/GenBank/DDBJ databases">
        <authorList>
            <person name="Varghese N."/>
            <person name="Submissions S."/>
        </authorList>
    </citation>
    <scope>NUCLEOTIDE SEQUENCE [LARGE SCALE GENOMIC DNA]</scope>
    <source>
        <strain evidence="3 5">CGMCC 1.6501</strain>
    </source>
</reference>
<feature type="transmembrane region" description="Helical" evidence="1">
    <location>
        <begin position="101"/>
        <end position="122"/>
    </location>
</feature>
<keyword evidence="1" id="KW-1133">Transmembrane helix</keyword>
<dbReference type="EMBL" id="CP011366">
    <property type="protein sequence ID" value="AKG74087.1"/>
    <property type="molecule type" value="Genomic_DNA"/>
</dbReference>
<dbReference type="KEGG" id="shv:AAT16_07490"/>
<dbReference type="OrthoDB" id="152213at2"/>
<name>A0A0F7HLG7_9STAP</name>
<reference evidence="2 4" key="1">
    <citation type="journal article" date="2015" name="Int. J. Syst. Evol. Microbiol.">
        <title>Complete genome sequence of Salinicoccus halodurans H3B36, isolated from the Qaidam Basin in China.</title>
        <authorList>
            <person name="Jiang K."/>
            <person name="Xue Y."/>
            <person name="Ma Y."/>
        </authorList>
    </citation>
    <scope>NUCLEOTIDE SEQUENCE [LARGE SCALE GENOMIC DNA]</scope>
    <source>
        <strain evidence="2 4">H3B36</strain>
    </source>
</reference>
<feature type="transmembrane region" description="Helical" evidence="1">
    <location>
        <begin position="52"/>
        <end position="68"/>
    </location>
</feature>
<dbReference type="PANTHER" id="PTHR40042">
    <property type="entry name" value="HYPOTHETICAL MEMBRANE SPANNING PROTEIN"/>
    <property type="match status" value="1"/>
</dbReference>
<dbReference type="InterPro" id="IPR009845">
    <property type="entry name" value="DUF1405"/>
</dbReference>
<accession>A0A0F7HLG7</accession>
<proteinExistence type="predicted"/>
<gene>
    <name evidence="2" type="ORF">AAT16_07490</name>
    <name evidence="3" type="ORF">SAMN05216235_0744</name>
</gene>
<organism evidence="3 5">
    <name type="scientific">Salinicoccus halodurans</name>
    <dbReference type="NCBI Taxonomy" id="407035"/>
    <lineage>
        <taxon>Bacteria</taxon>
        <taxon>Bacillati</taxon>
        <taxon>Bacillota</taxon>
        <taxon>Bacilli</taxon>
        <taxon>Bacillales</taxon>
        <taxon>Staphylococcaceae</taxon>
        <taxon>Salinicoccus</taxon>
    </lineage>
</organism>
<dbReference type="Proteomes" id="UP000034029">
    <property type="component" value="Chromosome"/>
</dbReference>